<gene>
    <name evidence="1" type="ORF">SAMN04488011_105212</name>
</gene>
<organism evidence="1 2">
    <name type="scientific">Palleronia pelagia</name>
    <dbReference type="NCBI Taxonomy" id="387096"/>
    <lineage>
        <taxon>Bacteria</taxon>
        <taxon>Pseudomonadati</taxon>
        <taxon>Pseudomonadota</taxon>
        <taxon>Alphaproteobacteria</taxon>
        <taxon>Rhodobacterales</taxon>
        <taxon>Roseobacteraceae</taxon>
        <taxon>Palleronia</taxon>
    </lineage>
</organism>
<keyword evidence="2" id="KW-1185">Reference proteome</keyword>
<dbReference type="Proteomes" id="UP000199372">
    <property type="component" value="Unassembled WGS sequence"/>
</dbReference>
<dbReference type="AlphaFoldDB" id="A0A1H8IEK7"/>
<dbReference type="EMBL" id="FOCM01000005">
    <property type="protein sequence ID" value="SEN67193.1"/>
    <property type="molecule type" value="Genomic_DNA"/>
</dbReference>
<evidence type="ECO:0000313" key="1">
    <source>
        <dbReference type="EMBL" id="SEN67193.1"/>
    </source>
</evidence>
<protein>
    <submittedName>
        <fullName evidence="1">Uncharacterized protein</fullName>
    </submittedName>
</protein>
<sequence length="100" mass="10313">MQNSVWIIGAFVLALWAGPVASVSAKAGVPDPAGIYLVVGRGTGSDASAGLMSHGVRELGLSRAPFGRLVVASPDQHRLLNQNGYLVLPASFLAEICGLQ</sequence>
<dbReference type="RefSeq" id="WP_091845798.1">
    <property type="nucleotide sequence ID" value="NZ_FOCM01000005.1"/>
</dbReference>
<name>A0A1H8IEK7_9RHOB</name>
<reference evidence="2" key="1">
    <citation type="submission" date="2016-10" db="EMBL/GenBank/DDBJ databases">
        <authorList>
            <person name="Varghese N."/>
            <person name="Submissions S."/>
        </authorList>
    </citation>
    <scope>NUCLEOTIDE SEQUENCE [LARGE SCALE GENOMIC DNA]</scope>
    <source>
        <strain evidence="2">DSM 26893</strain>
    </source>
</reference>
<proteinExistence type="predicted"/>
<evidence type="ECO:0000313" key="2">
    <source>
        <dbReference type="Proteomes" id="UP000199372"/>
    </source>
</evidence>
<accession>A0A1H8IEK7</accession>